<evidence type="ECO:0000256" key="22">
    <source>
        <dbReference type="ARBA" id="ARBA00083863"/>
    </source>
</evidence>
<keyword evidence="9" id="KW-0521">NADP</keyword>
<dbReference type="FunFam" id="3.50.50.100:FF:000009">
    <property type="entry name" value="Internal alternative NAD(P)H-ubiquinone oxidoreductase A1, mitochondrial"/>
    <property type="match status" value="1"/>
</dbReference>
<keyword evidence="27" id="KW-1185">Reference proteome</keyword>
<dbReference type="InterPro" id="IPR045024">
    <property type="entry name" value="NDH-2"/>
</dbReference>
<keyword evidence="11" id="KW-0560">Oxidoreductase</keyword>
<dbReference type="GO" id="GO:0005777">
    <property type="term" value="C:peroxisome"/>
    <property type="evidence" value="ECO:0007669"/>
    <property type="project" value="UniProtKB-SubCell"/>
</dbReference>
<dbReference type="EC" id="1.6.5.9" evidence="5"/>
<evidence type="ECO:0000256" key="18">
    <source>
        <dbReference type="ARBA" id="ARBA00055996"/>
    </source>
</evidence>
<evidence type="ECO:0000256" key="7">
    <source>
        <dbReference type="ARBA" id="ARBA00022792"/>
    </source>
</evidence>
<dbReference type="AlphaFoldDB" id="A0ABD2ZVH6"/>
<dbReference type="SUPFAM" id="SSF51905">
    <property type="entry name" value="FAD/NAD(P)-binding domain"/>
    <property type="match status" value="2"/>
</dbReference>
<evidence type="ECO:0000256" key="20">
    <source>
        <dbReference type="ARBA" id="ARBA00082256"/>
    </source>
</evidence>
<protein>
    <recommendedName>
        <fullName evidence="19">Internal alternative NAD(P)H-ubiquinone oxidoreductase A1, mitochondrial</fullName>
        <ecNumber evidence="5">1.6.5.9</ecNumber>
    </recommendedName>
    <alternativeName>
        <fullName evidence="21">Internal alternative NADH dehydrogenase NDA1</fullName>
    </alternativeName>
    <alternativeName>
        <fullName evidence="22">Internal non-phosphorylating NAD(P)H dehydrogenase 1</fullName>
    </alternativeName>
    <alternativeName>
        <fullName evidence="20">NADH:ubiquinone reductase (non-electrogenic) NDA1</fullName>
    </alternativeName>
</protein>
<keyword evidence="13" id="KW-0496">Mitochondrion</keyword>
<evidence type="ECO:0000256" key="15">
    <source>
        <dbReference type="ARBA" id="ARBA00023140"/>
    </source>
</evidence>
<evidence type="ECO:0000256" key="3">
    <source>
        <dbReference type="ARBA" id="ARBA00004443"/>
    </source>
</evidence>
<dbReference type="InterPro" id="IPR036188">
    <property type="entry name" value="FAD/NAD-bd_sf"/>
</dbReference>
<evidence type="ECO:0000256" key="6">
    <source>
        <dbReference type="ARBA" id="ARBA00022630"/>
    </source>
</evidence>
<dbReference type="Pfam" id="PF22366">
    <property type="entry name" value="NDH2_C"/>
    <property type="match status" value="1"/>
</dbReference>
<evidence type="ECO:0000256" key="14">
    <source>
        <dbReference type="ARBA" id="ARBA00023136"/>
    </source>
</evidence>
<keyword evidence="10" id="KW-0809">Transit peptide</keyword>
<dbReference type="Pfam" id="PF07992">
    <property type="entry name" value="Pyr_redox_2"/>
    <property type="match status" value="1"/>
</dbReference>
<feature type="region of interest" description="Disordered" evidence="23">
    <location>
        <begin position="86"/>
        <end position="108"/>
    </location>
</feature>
<evidence type="ECO:0000256" key="16">
    <source>
        <dbReference type="ARBA" id="ARBA00047599"/>
    </source>
</evidence>
<organism evidence="26 27">
    <name type="scientific">Cinchona calisaya</name>
    <dbReference type="NCBI Taxonomy" id="153742"/>
    <lineage>
        <taxon>Eukaryota</taxon>
        <taxon>Viridiplantae</taxon>
        <taxon>Streptophyta</taxon>
        <taxon>Embryophyta</taxon>
        <taxon>Tracheophyta</taxon>
        <taxon>Spermatophyta</taxon>
        <taxon>Magnoliopsida</taxon>
        <taxon>eudicotyledons</taxon>
        <taxon>Gunneridae</taxon>
        <taxon>Pentapetalae</taxon>
        <taxon>asterids</taxon>
        <taxon>lamiids</taxon>
        <taxon>Gentianales</taxon>
        <taxon>Rubiaceae</taxon>
        <taxon>Cinchonoideae</taxon>
        <taxon>Cinchoneae</taxon>
        <taxon>Cinchona</taxon>
    </lineage>
</organism>
<name>A0ABD2ZVH6_9GENT</name>
<dbReference type="GO" id="GO:0005743">
    <property type="term" value="C:mitochondrial inner membrane"/>
    <property type="evidence" value="ECO:0007669"/>
    <property type="project" value="UniProtKB-SubCell"/>
</dbReference>
<dbReference type="Proteomes" id="UP001630127">
    <property type="component" value="Unassembled WGS sequence"/>
</dbReference>
<sequence>MALARFSRSGLRQSRGAIRNFANEKDTRNEGLCANQHPSSAYIGNISAGSNLSYLSSIRRIDYSSMWSRGLRMTPQHQFAHAQRVEVEDSNSEYHESTSRHPTLEATKPGEKPRVLVLGSGWAACRFLNGLDTNLYDVVCVSPRNHMVFTPLLASTCVGTLEFRSVAEPVIQIQKALAKDPNSYFFLASCTGVDTDKHEVYCETAENAGLPREPYHFKVAYDKLVIAAGAEPLTFGIKGVKEHAFFLREVNHAQEIRKKLLLNLMLSQNPGITEEEKERLLHCVVIGGGPTGVEFSGELSDFIMRDVRQRYTHIKNYIRVTLIEANEILSSFDVGLRQYATKHLTKSGVRLVRGVVKEVHSKKIILSDGSDVPYGLLVWSTGVGPSEFVKSLDLPKSQGGRIGIDEWLRVPSVEDVFALGDCAGFLEQTGRQVLPALAQVAEREGKYLVELFNKVGKQNGGKALCMKDIPLGEPFVYKHLGSMASVGRYKALVDLRQSKDGKGISMAGFLSWLVWRSAYLTRVVSWRNRFYVAVNWATTLVFGRDNSRIG</sequence>
<keyword evidence="14" id="KW-0472">Membrane</keyword>
<comment type="similarity">
    <text evidence="4">Belongs to the NADH dehydrogenase family.</text>
</comment>
<keyword evidence="15" id="KW-0576">Peroxisome</keyword>
<proteinExistence type="inferred from homology"/>
<evidence type="ECO:0000313" key="27">
    <source>
        <dbReference type="Proteomes" id="UP001630127"/>
    </source>
</evidence>
<evidence type="ECO:0000256" key="11">
    <source>
        <dbReference type="ARBA" id="ARBA00023002"/>
    </source>
</evidence>
<evidence type="ECO:0000256" key="4">
    <source>
        <dbReference type="ARBA" id="ARBA00005272"/>
    </source>
</evidence>
<evidence type="ECO:0000256" key="9">
    <source>
        <dbReference type="ARBA" id="ARBA00022857"/>
    </source>
</evidence>
<keyword evidence="6" id="KW-0285">Flavoprotein</keyword>
<evidence type="ECO:0000259" key="25">
    <source>
        <dbReference type="Pfam" id="PF22366"/>
    </source>
</evidence>
<comment type="catalytic activity">
    <reaction evidence="17">
        <text>a ubiquinone + NADH + H(+) = a ubiquinol + NAD(+)</text>
        <dbReference type="Rhea" id="RHEA:23152"/>
        <dbReference type="Rhea" id="RHEA-COMP:9565"/>
        <dbReference type="Rhea" id="RHEA-COMP:9566"/>
        <dbReference type="ChEBI" id="CHEBI:15378"/>
        <dbReference type="ChEBI" id="CHEBI:16389"/>
        <dbReference type="ChEBI" id="CHEBI:17976"/>
        <dbReference type="ChEBI" id="CHEBI:57540"/>
        <dbReference type="ChEBI" id="CHEBI:57945"/>
    </reaction>
</comment>
<keyword evidence="12" id="KW-0520">NAD</keyword>
<dbReference type="Gene3D" id="3.50.50.100">
    <property type="match status" value="1"/>
</dbReference>
<evidence type="ECO:0000256" key="19">
    <source>
        <dbReference type="ARBA" id="ARBA00073115"/>
    </source>
</evidence>
<dbReference type="PRINTS" id="PR00368">
    <property type="entry name" value="FADPNR"/>
</dbReference>
<feature type="domain" description="External alternative NADH-ubiquinone oxidoreductase-like C-terminal" evidence="25">
    <location>
        <begin position="479"/>
        <end position="545"/>
    </location>
</feature>
<gene>
    <name evidence="26" type="ORF">ACH5RR_015044</name>
</gene>
<evidence type="ECO:0000256" key="5">
    <source>
        <dbReference type="ARBA" id="ARBA00012637"/>
    </source>
</evidence>
<comment type="cofactor">
    <cofactor evidence="1">
        <name>FAD</name>
        <dbReference type="ChEBI" id="CHEBI:57692"/>
    </cofactor>
</comment>
<evidence type="ECO:0000256" key="10">
    <source>
        <dbReference type="ARBA" id="ARBA00022946"/>
    </source>
</evidence>
<dbReference type="PANTHER" id="PTHR43706">
    <property type="entry name" value="NADH DEHYDROGENASE"/>
    <property type="match status" value="1"/>
</dbReference>
<dbReference type="EMBL" id="JBJUIK010000007">
    <property type="protein sequence ID" value="KAL3522210.1"/>
    <property type="molecule type" value="Genomic_DNA"/>
</dbReference>
<accession>A0ABD2ZVH6</accession>
<comment type="function">
    <text evidence="18">Alternative NADH-ubiquinone oxidoreductase which catalyzes the oxidation of mitochondrial NADH does not translocate protons across the inner mitochondrial membrane.</text>
</comment>
<dbReference type="InterPro" id="IPR054585">
    <property type="entry name" value="NDH2-like_C"/>
</dbReference>
<dbReference type="InterPro" id="IPR023753">
    <property type="entry name" value="FAD/NAD-binding_dom"/>
</dbReference>
<evidence type="ECO:0000259" key="24">
    <source>
        <dbReference type="Pfam" id="PF07992"/>
    </source>
</evidence>
<comment type="subcellular location">
    <subcellularLocation>
        <location evidence="3">Mitochondrion inner membrane</location>
        <topology evidence="3">Peripheral membrane protein</topology>
        <orientation evidence="3">Matrix side</orientation>
    </subcellularLocation>
    <subcellularLocation>
        <location evidence="2">Peroxisome</location>
    </subcellularLocation>
</comment>
<reference evidence="26 27" key="1">
    <citation type="submission" date="2024-11" db="EMBL/GenBank/DDBJ databases">
        <title>A near-complete genome assembly of Cinchona calisaya.</title>
        <authorList>
            <person name="Lian D.C."/>
            <person name="Zhao X.W."/>
            <person name="Wei L."/>
        </authorList>
    </citation>
    <scope>NUCLEOTIDE SEQUENCE [LARGE SCALE GENOMIC DNA]</scope>
    <source>
        <tissue evidence="26">Nenye</tissue>
    </source>
</reference>
<evidence type="ECO:0000256" key="8">
    <source>
        <dbReference type="ARBA" id="ARBA00022827"/>
    </source>
</evidence>
<comment type="catalytic activity">
    <reaction evidence="16">
        <text>a quinone + NADH + H(+) = a quinol + NAD(+)</text>
        <dbReference type="Rhea" id="RHEA:46160"/>
        <dbReference type="ChEBI" id="CHEBI:15378"/>
        <dbReference type="ChEBI" id="CHEBI:24646"/>
        <dbReference type="ChEBI" id="CHEBI:57540"/>
        <dbReference type="ChEBI" id="CHEBI:57945"/>
        <dbReference type="ChEBI" id="CHEBI:132124"/>
        <dbReference type="EC" id="1.6.5.9"/>
    </reaction>
</comment>
<evidence type="ECO:0000313" key="26">
    <source>
        <dbReference type="EMBL" id="KAL3522210.1"/>
    </source>
</evidence>
<evidence type="ECO:0000256" key="13">
    <source>
        <dbReference type="ARBA" id="ARBA00023128"/>
    </source>
</evidence>
<keyword evidence="8" id="KW-0274">FAD</keyword>
<evidence type="ECO:0000256" key="23">
    <source>
        <dbReference type="SAM" id="MobiDB-lite"/>
    </source>
</evidence>
<evidence type="ECO:0000256" key="1">
    <source>
        <dbReference type="ARBA" id="ARBA00001974"/>
    </source>
</evidence>
<keyword evidence="7" id="KW-0999">Mitochondrion inner membrane</keyword>
<dbReference type="PANTHER" id="PTHR43706:SF4">
    <property type="entry name" value="NADH:UBIQUINONE REDUCTASE (NON-ELECTROGENIC)"/>
    <property type="match status" value="1"/>
</dbReference>
<evidence type="ECO:0000256" key="17">
    <source>
        <dbReference type="ARBA" id="ARBA00049010"/>
    </source>
</evidence>
<evidence type="ECO:0000256" key="12">
    <source>
        <dbReference type="ARBA" id="ARBA00023027"/>
    </source>
</evidence>
<comment type="caution">
    <text evidence="26">The sequence shown here is derived from an EMBL/GenBank/DDBJ whole genome shotgun (WGS) entry which is preliminary data.</text>
</comment>
<evidence type="ECO:0000256" key="2">
    <source>
        <dbReference type="ARBA" id="ARBA00004275"/>
    </source>
</evidence>
<dbReference type="GO" id="GO:0050136">
    <property type="term" value="F:NADH dehydrogenase (quinone) (non-electrogenic) activity"/>
    <property type="evidence" value="ECO:0007669"/>
    <property type="project" value="UniProtKB-EC"/>
</dbReference>
<evidence type="ECO:0000256" key="21">
    <source>
        <dbReference type="ARBA" id="ARBA00082660"/>
    </source>
</evidence>
<feature type="domain" description="FAD/NAD(P)-binding" evidence="24">
    <location>
        <begin position="114"/>
        <end position="445"/>
    </location>
</feature>